<accession>A0AAV6RXC8</accession>
<sequence>MSLARNQTLPTPTFSSTLICVYCSQVQLELSHSLFCLCYVRRIRHGIFTGFNLLYEKCHIIFSNAYLSAVKDKLLLEDDVTLERAQTIACRVEDAVKSATLLSSANRTVPTAPVQAVRAKNFRGKREVRQAKPSGAAFDRRAQPNSSQQQRKYFRCGSNRHLANDKNCPAASVKCNNCSKMGHYLKVCKSAVSEVREVEVPELTVLCVDNAKLAVAAQDKITCTVHIEAPEGNDHALELTVVLVLLFLFYQRLCTSSILQIVLSVNPD</sequence>
<keyword evidence="2" id="KW-1185">Reference proteome</keyword>
<protein>
    <submittedName>
        <fullName evidence="1">Gypsy-16 si</fullName>
    </submittedName>
</protein>
<proteinExistence type="predicted"/>
<gene>
    <name evidence="1" type="ORF">JOB18_011610</name>
</gene>
<dbReference type="Proteomes" id="UP000693946">
    <property type="component" value="Linkage Group LG16"/>
</dbReference>
<dbReference type="EMBL" id="JAGKHQ010000008">
    <property type="protein sequence ID" value="KAG7510038.1"/>
    <property type="molecule type" value="Genomic_DNA"/>
</dbReference>
<organism evidence="1 2">
    <name type="scientific">Solea senegalensis</name>
    <name type="common">Senegalese sole</name>
    <dbReference type="NCBI Taxonomy" id="28829"/>
    <lineage>
        <taxon>Eukaryota</taxon>
        <taxon>Metazoa</taxon>
        <taxon>Chordata</taxon>
        <taxon>Craniata</taxon>
        <taxon>Vertebrata</taxon>
        <taxon>Euteleostomi</taxon>
        <taxon>Actinopterygii</taxon>
        <taxon>Neopterygii</taxon>
        <taxon>Teleostei</taxon>
        <taxon>Neoteleostei</taxon>
        <taxon>Acanthomorphata</taxon>
        <taxon>Carangaria</taxon>
        <taxon>Pleuronectiformes</taxon>
        <taxon>Pleuronectoidei</taxon>
        <taxon>Soleidae</taxon>
        <taxon>Solea</taxon>
    </lineage>
</organism>
<name>A0AAV6RXC8_SOLSE</name>
<evidence type="ECO:0000313" key="2">
    <source>
        <dbReference type="Proteomes" id="UP000693946"/>
    </source>
</evidence>
<evidence type="ECO:0000313" key="1">
    <source>
        <dbReference type="EMBL" id="KAG7510038.1"/>
    </source>
</evidence>
<dbReference type="AlphaFoldDB" id="A0AAV6RXC8"/>
<comment type="caution">
    <text evidence="1">The sequence shown here is derived from an EMBL/GenBank/DDBJ whole genome shotgun (WGS) entry which is preliminary data.</text>
</comment>
<reference evidence="1 2" key="1">
    <citation type="journal article" date="2021" name="Sci. Rep.">
        <title>Chromosome anchoring in Senegalese sole (Solea senegalensis) reveals sex-associated markers and genome rearrangements in flatfish.</title>
        <authorList>
            <person name="Guerrero-Cozar I."/>
            <person name="Gomez-Garrido J."/>
            <person name="Berbel C."/>
            <person name="Martinez-Blanch J.F."/>
            <person name="Alioto T."/>
            <person name="Claros M.G."/>
            <person name="Gagnaire P.A."/>
            <person name="Manchado M."/>
        </authorList>
    </citation>
    <scope>NUCLEOTIDE SEQUENCE [LARGE SCALE GENOMIC DNA]</scope>
    <source>
        <strain evidence="1">Sse05_10M</strain>
    </source>
</reference>